<dbReference type="Pfam" id="PF00732">
    <property type="entry name" value="GMC_oxred_N"/>
    <property type="match status" value="1"/>
</dbReference>
<dbReference type="InterPro" id="IPR007867">
    <property type="entry name" value="GMC_OxRtase_C"/>
</dbReference>
<comment type="similarity">
    <text evidence="2">Belongs to the GMC oxidoreductase family.</text>
</comment>
<dbReference type="InterPro" id="IPR036188">
    <property type="entry name" value="FAD/NAD-bd_sf"/>
</dbReference>
<accession>A0A170QBD2</accession>
<dbReference type="GO" id="GO:0019285">
    <property type="term" value="P:glycine betaine biosynthetic process from choline"/>
    <property type="evidence" value="ECO:0007669"/>
    <property type="project" value="TreeGrafter"/>
</dbReference>
<comment type="cofactor">
    <cofactor evidence="1">
        <name>FAD</name>
        <dbReference type="ChEBI" id="CHEBI:57692"/>
    </cofactor>
</comment>
<dbReference type="GO" id="GO:0016020">
    <property type="term" value="C:membrane"/>
    <property type="evidence" value="ECO:0007669"/>
    <property type="project" value="TreeGrafter"/>
</dbReference>
<dbReference type="GO" id="GO:0050660">
    <property type="term" value="F:flavin adenine dinucleotide binding"/>
    <property type="evidence" value="ECO:0007669"/>
    <property type="project" value="InterPro"/>
</dbReference>
<keyword evidence="7" id="KW-0560">Oxidoreductase</keyword>
<dbReference type="AlphaFoldDB" id="A0A170QBD2"/>
<keyword evidence="4" id="KW-0274">FAD</keyword>
<dbReference type="InterPro" id="IPR000172">
    <property type="entry name" value="GMC_OxRdtase_N"/>
</dbReference>
<reference evidence="7" key="1">
    <citation type="submission" date="2015-10" db="EMBL/GenBank/DDBJ databases">
        <authorList>
            <person name="Gilbert D.G."/>
        </authorList>
    </citation>
    <scope>NUCLEOTIDE SEQUENCE</scope>
</reference>
<dbReference type="EMBL" id="FAXA01000476">
    <property type="protein sequence ID" value="CUV03773.1"/>
    <property type="molecule type" value="Genomic_DNA"/>
</dbReference>
<evidence type="ECO:0000256" key="4">
    <source>
        <dbReference type="ARBA" id="ARBA00022827"/>
    </source>
</evidence>
<dbReference type="SUPFAM" id="SSF51905">
    <property type="entry name" value="FAD/NAD(P)-binding domain"/>
    <property type="match status" value="1"/>
</dbReference>
<evidence type="ECO:0000256" key="3">
    <source>
        <dbReference type="ARBA" id="ARBA00022630"/>
    </source>
</evidence>
<name>A0A170QBD2_9ZZZZ</name>
<dbReference type="PANTHER" id="PTHR11552">
    <property type="entry name" value="GLUCOSE-METHANOL-CHOLINE GMC OXIDOREDUCTASE"/>
    <property type="match status" value="1"/>
</dbReference>
<evidence type="ECO:0000259" key="5">
    <source>
        <dbReference type="Pfam" id="PF00732"/>
    </source>
</evidence>
<dbReference type="Gene3D" id="3.30.410.40">
    <property type="match status" value="1"/>
</dbReference>
<evidence type="ECO:0000259" key="6">
    <source>
        <dbReference type="Pfam" id="PF05199"/>
    </source>
</evidence>
<dbReference type="InterPro" id="IPR012132">
    <property type="entry name" value="GMC_OxRdtase"/>
</dbReference>
<evidence type="ECO:0000256" key="1">
    <source>
        <dbReference type="ARBA" id="ARBA00001974"/>
    </source>
</evidence>
<sequence length="516" mass="56745">MEYDYIIVGAGSAGSVLASRLSEDPDKTVLLLEAGPDYPDFEHLPEDLKKGYNVWRSAYGPHSWDYRATATPLQPEPIIIPRGKATGGSSAINGQVVFRGLPEDYDQWAEWGNDEWAYTKILPYFRKMENDWDFPGDDFHGNEGPLPVRRFKREEWIPVAEAFYQACVAVGFPEDPDQNNPDSTGVAARPLNNIDGVRMSTSLTYLNLARHRLNITVRGGVAIRRILFQGKRAIGVEAESGGEFFTVEGSEIILSSGAIGSPQALLLSGVGPAKDLERLGIDVVHDLPGVGKNLRDHPAAYVLFKGEGEPPDIDTPSLQVGLRFSLPGSPTRGDFQMTPTLMSSEHRPASVTYEGDTFHFGLSVGLQNATSAGELTLNTTDPHDQPYLNYDFFSAEYDRERMRGALRKAAEVAEHPVFAAHVVEQLNPTKEALADDATLDLWIMTNCYTQHHVSGTCKMGPSSDSMAVVNQYSHVHGLENLRVVDASVMPDVIRANTNATTIMIAERVADWIKEGK</sequence>
<dbReference type="PANTHER" id="PTHR11552:SF147">
    <property type="entry name" value="CHOLINE DEHYDROGENASE, MITOCHONDRIAL"/>
    <property type="match status" value="1"/>
</dbReference>
<gene>
    <name evidence="7" type="ORF">MGWOODY_Clf139</name>
</gene>
<feature type="domain" description="Glucose-methanol-choline oxidoreductase C-terminal" evidence="6">
    <location>
        <begin position="370"/>
        <end position="505"/>
    </location>
</feature>
<proteinExistence type="inferred from homology"/>
<dbReference type="EC" id="1.1.99.1" evidence="7"/>
<evidence type="ECO:0000256" key="2">
    <source>
        <dbReference type="ARBA" id="ARBA00010790"/>
    </source>
</evidence>
<feature type="domain" description="Glucose-methanol-choline oxidoreductase N-terminal" evidence="5">
    <location>
        <begin position="3"/>
        <end position="299"/>
    </location>
</feature>
<organism evidence="7">
    <name type="scientific">hydrothermal vent metagenome</name>
    <dbReference type="NCBI Taxonomy" id="652676"/>
    <lineage>
        <taxon>unclassified sequences</taxon>
        <taxon>metagenomes</taxon>
        <taxon>ecological metagenomes</taxon>
    </lineage>
</organism>
<dbReference type="Gene3D" id="3.50.50.60">
    <property type="entry name" value="FAD/NAD(P)-binding domain"/>
    <property type="match status" value="1"/>
</dbReference>
<evidence type="ECO:0000313" key="7">
    <source>
        <dbReference type="EMBL" id="CUV03773.1"/>
    </source>
</evidence>
<dbReference type="SUPFAM" id="SSF54373">
    <property type="entry name" value="FAD-linked reductases, C-terminal domain"/>
    <property type="match status" value="1"/>
</dbReference>
<dbReference type="PIRSF" id="PIRSF000137">
    <property type="entry name" value="Alcohol_oxidase"/>
    <property type="match status" value="1"/>
</dbReference>
<keyword evidence="3" id="KW-0285">Flavoprotein</keyword>
<dbReference type="Pfam" id="PF05199">
    <property type="entry name" value="GMC_oxred_C"/>
    <property type="match status" value="1"/>
</dbReference>
<dbReference type="GO" id="GO:0008812">
    <property type="term" value="F:choline dehydrogenase activity"/>
    <property type="evidence" value="ECO:0007669"/>
    <property type="project" value="UniProtKB-EC"/>
</dbReference>
<protein>
    <submittedName>
        <fullName evidence="7">Choline dehydrogenase</fullName>
        <ecNumber evidence="7">1.1.99.1</ecNumber>
    </submittedName>
</protein>